<evidence type="ECO:0000313" key="2">
    <source>
        <dbReference type="EMBL" id="BBI98437.1"/>
    </source>
</evidence>
<gene>
    <name evidence="2" type="ORF">FGKAn22_01300</name>
</gene>
<feature type="region of interest" description="Disordered" evidence="1">
    <location>
        <begin position="40"/>
        <end position="62"/>
    </location>
</feature>
<dbReference type="RefSeq" id="WP_212786081.1">
    <property type="nucleotide sequence ID" value="NZ_AP019536.1"/>
</dbReference>
<sequence length="62" mass="7084">MKKVNSLAHQVQMAQRTFNSWSDSRKSTLRLEGCDVFLGRATADQKSSQRDIPHKDKKHTLA</sequence>
<accession>A0AAN1SXI5</accession>
<dbReference type="Proteomes" id="UP001319121">
    <property type="component" value="Chromosome"/>
</dbReference>
<name>A0AAN1SXI5_9PROT</name>
<dbReference type="EMBL" id="AP019536">
    <property type="protein sequence ID" value="BBI98437.1"/>
    <property type="molecule type" value="Genomic_DNA"/>
</dbReference>
<evidence type="ECO:0000313" key="3">
    <source>
        <dbReference type="Proteomes" id="UP001319121"/>
    </source>
</evidence>
<keyword evidence="3" id="KW-1185">Reference proteome</keyword>
<proteinExistence type="predicted"/>
<organism evidence="2 3">
    <name type="scientific">Ferrigenium kumadai</name>
    <dbReference type="NCBI Taxonomy" id="1682490"/>
    <lineage>
        <taxon>Bacteria</taxon>
        <taxon>Pseudomonadati</taxon>
        <taxon>Pseudomonadota</taxon>
        <taxon>Betaproteobacteria</taxon>
        <taxon>Nitrosomonadales</taxon>
        <taxon>Gallionellaceae</taxon>
        <taxon>Ferrigenium</taxon>
    </lineage>
</organism>
<dbReference type="AlphaFoldDB" id="A0AAN1SXI5"/>
<reference evidence="2 3" key="1">
    <citation type="submission" date="2019-03" db="EMBL/GenBank/DDBJ databases">
        <title>Complete genome sequence of Ferrigenium kumadai strain An22, a microaerophilic iron-oxidizing bacterium isolated from a paddy field soil.</title>
        <authorList>
            <person name="Watanabe T."/>
            <person name="Asakawa S."/>
        </authorList>
    </citation>
    <scope>NUCLEOTIDE SEQUENCE [LARGE SCALE GENOMIC DNA]</scope>
    <source>
        <strain evidence="2 3">An22</strain>
    </source>
</reference>
<protein>
    <submittedName>
        <fullName evidence="2">Uncharacterized protein</fullName>
    </submittedName>
</protein>
<evidence type="ECO:0000256" key="1">
    <source>
        <dbReference type="SAM" id="MobiDB-lite"/>
    </source>
</evidence>
<dbReference type="KEGG" id="fku:FGKAn22_01300"/>